<proteinExistence type="predicted"/>
<dbReference type="SUPFAM" id="SSF82185">
    <property type="entry name" value="Histone H3 K4-specific methyltransferase SET7/9 N-terminal domain"/>
    <property type="match status" value="1"/>
</dbReference>
<sequence>MKPKIILLSYFIILFTNNVYSQRLEVIRTYWDWSRTQLHEIYTVIAGTPKKHGYYKEYNQVGALWNTAHYKRGILHGQYVQYCGGESDRIWYITNYINGKKNGEKITYSLDEKLPNCISSIAIYKDDDCIECTDYYEKSKNRSYKKYHFKYIGDRLYKTYWYENGNIESKEILAYNEIEALIFSLFMSEDGKMISKFEDKVYSYYDEDGINIIRKEYKTTGTTEFYQNGELVKSIRPINEGGYNFMETKIYKNGEVISTETKDENGYSIENLRKDQKLAAQYDELYNLYEERVSPYLDSLYEKMYDYRHALQIQEKDKYGGPCRKAAYESKEKIDSLINYLNKHVAKTYITANRYRRFSKRGILYKVGDNKYAYKKTEKEIHALEELLDTFDIYTLEKEFYTLFEIKDVIEKIKPDLYYIECSYTYYWGQQGYSDNVPNKHPYSYEAYLHTTRYLTSKLKDKDVYETLKILKQYAIVCSKMRQWYNQRIGKIERAFKKAESEEEILTIFLSENKK</sequence>
<dbReference type="AlphaFoldDB" id="A0A2M8TIE4"/>
<dbReference type="RefSeq" id="WP_088438623.1">
    <property type="nucleotide sequence ID" value="NZ_NHRV01000001.1"/>
</dbReference>
<accession>A0A2M8TIE4</accession>
<evidence type="ECO:0000313" key="2">
    <source>
        <dbReference type="Proteomes" id="UP000231201"/>
    </source>
</evidence>
<protein>
    <submittedName>
        <fullName evidence="1">Uncharacterized protein</fullName>
    </submittedName>
</protein>
<dbReference type="Proteomes" id="UP000231201">
    <property type="component" value="Unassembled WGS sequence"/>
</dbReference>
<gene>
    <name evidence="1" type="ORF">CTM59_10725</name>
</gene>
<dbReference type="EMBL" id="PENH01000003">
    <property type="protein sequence ID" value="PJI23706.1"/>
    <property type="molecule type" value="Genomic_DNA"/>
</dbReference>
<reference evidence="1 2" key="1">
    <citation type="submission" date="2017-11" db="EMBL/GenBank/DDBJ databases">
        <title>Genome sequencing of Prevotella intermedia KCOM 2833.</title>
        <authorList>
            <person name="Kook J.-K."/>
            <person name="Park S.-N."/>
            <person name="Lim Y.K."/>
        </authorList>
    </citation>
    <scope>NUCLEOTIDE SEQUENCE [LARGE SCALE GENOMIC DNA]</scope>
    <source>
        <strain evidence="1 2">KCOM 2833</strain>
    </source>
</reference>
<name>A0A2M8TIE4_PREIN</name>
<dbReference type="Gene3D" id="3.90.930.1">
    <property type="match status" value="1"/>
</dbReference>
<evidence type="ECO:0000313" key="1">
    <source>
        <dbReference type="EMBL" id="PJI23706.1"/>
    </source>
</evidence>
<comment type="caution">
    <text evidence="1">The sequence shown here is derived from an EMBL/GenBank/DDBJ whole genome shotgun (WGS) entry which is preliminary data.</text>
</comment>
<organism evidence="1 2">
    <name type="scientific">Prevotella intermedia</name>
    <dbReference type="NCBI Taxonomy" id="28131"/>
    <lineage>
        <taxon>Bacteria</taxon>
        <taxon>Pseudomonadati</taxon>
        <taxon>Bacteroidota</taxon>
        <taxon>Bacteroidia</taxon>
        <taxon>Bacteroidales</taxon>
        <taxon>Prevotellaceae</taxon>
        <taxon>Prevotella</taxon>
    </lineage>
</organism>